<dbReference type="AlphaFoldDB" id="A0A225MYB9"/>
<dbReference type="PROSITE" id="PS51340">
    <property type="entry name" value="MOSC"/>
    <property type="match status" value="1"/>
</dbReference>
<reference evidence="3" key="1">
    <citation type="submission" date="2017-06" db="EMBL/GenBank/DDBJ databases">
        <title>Herbaspirillum phytohormonus sp. nov., isolated from the root nodule of Robinia pseudoacacia in lead-zinc mine.</title>
        <authorList>
            <person name="Fan M."/>
            <person name="Lin Y."/>
        </authorList>
    </citation>
    <scope>NUCLEOTIDE SEQUENCE [LARGE SCALE GENOMIC DNA]</scope>
    <source>
        <strain evidence="3">SC-089</strain>
    </source>
</reference>
<feature type="domain" description="MOSC" evidence="1">
    <location>
        <begin position="131"/>
        <end position="285"/>
    </location>
</feature>
<dbReference type="RefSeq" id="WP_088602278.1">
    <property type="nucleotide sequence ID" value="NZ_NJIH01000003.1"/>
</dbReference>
<dbReference type="InterPro" id="IPR011037">
    <property type="entry name" value="Pyrv_Knase-like_insert_dom_sf"/>
</dbReference>
<dbReference type="PANTHER" id="PTHR14237:SF19">
    <property type="entry name" value="MITOCHONDRIAL AMIDOXIME REDUCING COMPONENT 1"/>
    <property type="match status" value="1"/>
</dbReference>
<proteinExistence type="predicted"/>
<dbReference type="GO" id="GO:0030151">
    <property type="term" value="F:molybdenum ion binding"/>
    <property type="evidence" value="ECO:0007669"/>
    <property type="project" value="InterPro"/>
</dbReference>
<dbReference type="InterPro" id="IPR005303">
    <property type="entry name" value="MOCOS_middle"/>
</dbReference>
<gene>
    <name evidence="2" type="ORF">CEY11_05105</name>
</gene>
<dbReference type="Pfam" id="PF03473">
    <property type="entry name" value="MOSC"/>
    <property type="match status" value="1"/>
</dbReference>
<dbReference type="Pfam" id="PF03476">
    <property type="entry name" value="MOSC_N"/>
    <property type="match status" value="1"/>
</dbReference>
<organism evidence="2 3">
    <name type="scientific">Candidimonas nitroreducens</name>
    <dbReference type="NCBI Taxonomy" id="683354"/>
    <lineage>
        <taxon>Bacteria</taxon>
        <taxon>Pseudomonadati</taxon>
        <taxon>Pseudomonadota</taxon>
        <taxon>Betaproteobacteria</taxon>
        <taxon>Burkholderiales</taxon>
        <taxon>Alcaligenaceae</taxon>
        <taxon>Candidimonas</taxon>
    </lineage>
</organism>
<dbReference type="Proteomes" id="UP000214603">
    <property type="component" value="Unassembled WGS sequence"/>
</dbReference>
<comment type="caution">
    <text evidence="2">The sequence shown here is derived from an EMBL/GenBank/DDBJ whole genome shotgun (WGS) entry which is preliminary data.</text>
</comment>
<dbReference type="GO" id="GO:0030170">
    <property type="term" value="F:pyridoxal phosphate binding"/>
    <property type="evidence" value="ECO:0007669"/>
    <property type="project" value="InterPro"/>
</dbReference>
<dbReference type="InterPro" id="IPR005302">
    <property type="entry name" value="MoCF_Sase_C"/>
</dbReference>
<name>A0A225MYB9_9BURK</name>
<dbReference type="PANTHER" id="PTHR14237">
    <property type="entry name" value="MOLYBDOPTERIN COFACTOR SULFURASE MOSC"/>
    <property type="match status" value="1"/>
</dbReference>
<evidence type="ECO:0000313" key="2">
    <source>
        <dbReference type="EMBL" id="OWT63699.1"/>
    </source>
</evidence>
<dbReference type="SUPFAM" id="SSF141673">
    <property type="entry name" value="MOSC N-terminal domain-like"/>
    <property type="match status" value="1"/>
</dbReference>
<evidence type="ECO:0000259" key="1">
    <source>
        <dbReference type="PROSITE" id="PS51340"/>
    </source>
</evidence>
<dbReference type="GO" id="GO:0003824">
    <property type="term" value="F:catalytic activity"/>
    <property type="evidence" value="ECO:0007669"/>
    <property type="project" value="InterPro"/>
</dbReference>
<dbReference type="EMBL" id="NJIH01000003">
    <property type="protein sequence ID" value="OWT63699.1"/>
    <property type="molecule type" value="Genomic_DNA"/>
</dbReference>
<dbReference type="OrthoDB" id="581532at2"/>
<sequence length="288" mass="31497">MPVTVHSLYSYPVKSCAGIAHTQALVSPAGLPYDRNWVIVDARGIFMTQRSCAPMALIQPALDEEFLHLSAPGLPGIRVPLRHGGAAREAVAVRIWNSDTLGADEGDAVAQWLSRHLGQACRLLRVHSQARRAANPEYVGPWIDKHRDWAPDFPAEHQFAFADGYPFLFIGQASLDELNRRLAERGVAAVPMNRFRPSIVIAGLEPNEEDYLAGVGIGGHHFAFVKRCARCPIPNIDQNTAVSADEPGLTLLRYRSFDDGVLFGVNAVMDGAPATIRVDDAVEPEFDL</sequence>
<protein>
    <submittedName>
        <fullName evidence="2">MOSC domain-containing protein</fullName>
    </submittedName>
</protein>
<keyword evidence="3" id="KW-1185">Reference proteome</keyword>
<accession>A0A225MYB9</accession>
<dbReference type="SUPFAM" id="SSF50800">
    <property type="entry name" value="PK beta-barrel domain-like"/>
    <property type="match status" value="1"/>
</dbReference>
<evidence type="ECO:0000313" key="3">
    <source>
        <dbReference type="Proteomes" id="UP000214603"/>
    </source>
</evidence>